<name>A0A016T5J6_9BILA</name>
<sequence length="66" mass="8188">MNFLEQKRIHRMFKKIFYQAKVWPNQYYKKRCSALLTREVHELKLRFRNGTYMVGRLDPNDVTDYT</sequence>
<evidence type="ECO:0000313" key="2">
    <source>
        <dbReference type="Proteomes" id="UP000024635"/>
    </source>
</evidence>
<proteinExistence type="predicted"/>
<evidence type="ECO:0000313" key="1">
    <source>
        <dbReference type="EMBL" id="EYB97975.1"/>
    </source>
</evidence>
<keyword evidence="2" id="KW-1185">Reference proteome</keyword>
<protein>
    <submittedName>
        <fullName evidence="1">Uncharacterized protein</fullName>
    </submittedName>
</protein>
<dbReference type="EMBL" id="JARK01001471">
    <property type="protein sequence ID" value="EYB97975.1"/>
    <property type="molecule type" value="Genomic_DNA"/>
</dbReference>
<reference evidence="2" key="1">
    <citation type="journal article" date="2015" name="Nat. Genet.">
        <title>The genome and transcriptome of the zoonotic hookworm Ancylostoma ceylanicum identify infection-specific gene families.</title>
        <authorList>
            <person name="Schwarz E.M."/>
            <person name="Hu Y."/>
            <person name="Antoshechkin I."/>
            <person name="Miller M.M."/>
            <person name="Sternberg P.W."/>
            <person name="Aroian R.V."/>
        </authorList>
    </citation>
    <scope>NUCLEOTIDE SEQUENCE</scope>
    <source>
        <strain evidence="2">HY135</strain>
    </source>
</reference>
<accession>A0A016T5J6</accession>
<organism evidence="1 2">
    <name type="scientific">Ancylostoma ceylanicum</name>
    <dbReference type="NCBI Taxonomy" id="53326"/>
    <lineage>
        <taxon>Eukaryota</taxon>
        <taxon>Metazoa</taxon>
        <taxon>Ecdysozoa</taxon>
        <taxon>Nematoda</taxon>
        <taxon>Chromadorea</taxon>
        <taxon>Rhabditida</taxon>
        <taxon>Rhabditina</taxon>
        <taxon>Rhabditomorpha</taxon>
        <taxon>Strongyloidea</taxon>
        <taxon>Ancylostomatidae</taxon>
        <taxon>Ancylostomatinae</taxon>
        <taxon>Ancylostoma</taxon>
    </lineage>
</organism>
<dbReference type="AlphaFoldDB" id="A0A016T5J6"/>
<gene>
    <name evidence="1" type="primary">Acey_s0135.g1924</name>
    <name evidence="1" type="ORF">Y032_0135g1924</name>
</gene>
<dbReference type="Proteomes" id="UP000024635">
    <property type="component" value="Unassembled WGS sequence"/>
</dbReference>
<comment type="caution">
    <text evidence="1">The sequence shown here is derived from an EMBL/GenBank/DDBJ whole genome shotgun (WGS) entry which is preliminary data.</text>
</comment>